<accession>A0A815GDM6</accession>
<proteinExistence type="predicted"/>
<evidence type="ECO:0000313" key="3">
    <source>
        <dbReference type="Proteomes" id="UP000663845"/>
    </source>
</evidence>
<protein>
    <submittedName>
        <fullName evidence="2">Uncharacterized protein</fullName>
    </submittedName>
</protein>
<dbReference type="Proteomes" id="UP000663845">
    <property type="component" value="Unassembled WGS sequence"/>
</dbReference>
<dbReference type="EMBL" id="CAJNOG010000692">
    <property type="protein sequence ID" value="CAF1337270.1"/>
    <property type="molecule type" value="Genomic_DNA"/>
</dbReference>
<reference evidence="2" key="1">
    <citation type="submission" date="2021-02" db="EMBL/GenBank/DDBJ databases">
        <authorList>
            <person name="Nowell W R."/>
        </authorList>
    </citation>
    <scope>NUCLEOTIDE SEQUENCE</scope>
</reference>
<gene>
    <name evidence="2" type="ORF">JYZ213_LOCUS34290</name>
</gene>
<sequence>MDLRLIGKYIDEDINIAIHSIWSGIALIILHSVVYGERDIQPVVVNSLAHDIGLSGDPLQNPFHDPDIPAPSKTNRPISVKSSSKLTIVNY</sequence>
<comment type="caution">
    <text evidence="2">The sequence shown here is derived from an EMBL/GenBank/DDBJ whole genome shotgun (WGS) entry which is preliminary data.</text>
</comment>
<name>A0A815GDM6_9BILA</name>
<feature type="compositionally biased region" description="Polar residues" evidence="1">
    <location>
        <begin position="72"/>
        <end position="91"/>
    </location>
</feature>
<feature type="region of interest" description="Disordered" evidence="1">
    <location>
        <begin position="59"/>
        <end position="91"/>
    </location>
</feature>
<evidence type="ECO:0000313" key="2">
    <source>
        <dbReference type="EMBL" id="CAF1337270.1"/>
    </source>
</evidence>
<evidence type="ECO:0000256" key="1">
    <source>
        <dbReference type="SAM" id="MobiDB-lite"/>
    </source>
</evidence>
<dbReference type="AlphaFoldDB" id="A0A815GDM6"/>
<organism evidence="2 3">
    <name type="scientific">Adineta steineri</name>
    <dbReference type="NCBI Taxonomy" id="433720"/>
    <lineage>
        <taxon>Eukaryota</taxon>
        <taxon>Metazoa</taxon>
        <taxon>Spiralia</taxon>
        <taxon>Gnathifera</taxon>
        <taxon>Rotifera</taxon>
        <taxon>Eurotatoria</taxon>
        <taxon>Bdelloidea</taxon>
        <taxon>Adinetida</taxon>
        <taxon>Adinetidae</taxon>
        <taxon>Adineta</taxon>
    </lineage>
</organism>